<dbReference type="CDD" id="cd07377">
    <property type="entry name" value="WHTH_GntR"/>
    <property type="match status" value="1"/>
</dbReference>
<evidence type="ECO:0000256" key="2">
    <source>
        <dbReference type="ARBA" id="ARBA00023125"/>
    </source>
</evidence>
<accession>A0A7Y9F030</accession>
<dbReference type="InterPro" id="IPR036390">
    <property type="entry name" value="WH_DNA-bd_sf"/>
</dbReference>
<dbReference type="PROSITE" id="PS50949">
    <property type="entry name" value="HTH_GNTR"/>
    <property type="match status" value="1"/>
</dbReference>
<gene>
    <name evidence="5" type="ORF">BKA08_001403</name>
</gene>
<dbReference type="InterPro" id="IPR011711">
    <property type="entry name" value="GntR_C"/>
</dbReference>
<feature type="domain" description="HTH gntR-type" evidence="4">
    <location>
        <begin position="6"/>
        <end position="73"/>
    </location>
</feature>
<keyword evidence="1" id="KW-0805">Transcription regulation</keyword>
<keyword evidence="3" id="KW-0804">Transcription</keyword>
<dbReference type="PRINTS" id="PR00035">
    <property type="entry name" value="HTHGNTR"/>
</dbReference>
<keyword evidence="6" id="KW-1185">Reference proteome</keyword>
<dbReference type="RefSeq" id="WP_179614966.1">
    <property type="nucleotide sequence ID" value="NZ_CP059163.1"/>
</dbReference>
<dbReference type="AlphaFoldDB" id="A0A7Y9F030"/>
<dbReference type="InterPro" id="IPR000524">
    <property type="entry name" value="Tscrpt_reg_HTH_GntR"/>
</dbReference>
<evidence type="ECO:0000259" key="4">
    <source>
        <dbReference type="PROSITE" id="PS50949"/>
    </source>
</evidence>
<protein>
    <submittedName>
        <fullName evidence="5">DNA-binding GntR family transcriptional regulator</fullName>
    </submittedName>
</protein>
<dbReference type="PANTHER" id="PTHR43537">
    <property type="entry name" value="TRANSCRIPTIONAL REGULATOR, GNTR FAMILY"/>
    <property type="match status" value="1"/>
</dbReference>
<dbReference type="PANTHER" id="PTHR43537:SF49">
    <property type="entry name" value="TRANSCRIPTIONAL REGULATORY PROTEIN"/>
    <property type="match status" value="1"/>
</dbReference>
<evidence type="ECO:0000256" key="3">
    <source>
        <dbReference type="ARBA" id="ARBA00023163"/>
    </source>
</evidence>
<proteinExistence type="predicted"/>
<dbReference type="InterPro" id="IPR008920">
    <property type="entry name" value="TF_FadR/GntR_C"/>
</dbReference>
<dbReference type="SMART" id="SM00895">
    <property type="entry name" value="FCD"/>
    <property type="match status" value="1"/>
</dbReference>
<dbReference type="EMBL" id="JACCBE010000001">
    <property type="protein sequence ID" value="NYD57165.1"/>
    <property type="molecule type" value="Genomic_DNA"/>
</dbReference>
<dbReference type="InterPro" id="IPR036388">
    <property type="entry name" value="WH-like_DNA-bd_sf"/>
</dbReference>
<name>A0A7Y9F030_9ACTN</name>
<dbReference type="Gene3D" id="1.20.120.530">
    <property type="entry name" value="GntR ligand-binding domain-like"/>
    <property type="match status" value="1"/>
</dbReference>
<dbReference type="GO" id="GO:0003677">
    <property type="term" value="F:DNA binding"/>
    <property type="evidence" value="ECO:0007669"/>
    <property type="project" value="UniProtKB-KW"/>
</dbReference>
<evidence type="ECO:0000313" key="6">
    <source>
        <dbReference type="Proteomes" id="UP000516957"/>
    </source>
</evidence>
<comment type="caution">
    <text evidence="5">The sequence shown here is derived from an EMBL/GenBank/DDBJ whole genome shotgun (WGS) entry which is preliminary data.</text>
</comment>
<reference evidence="5 6" key="1">
    <citation type="submission" date="2020-07" db="EMBL/GenBank/DDBJ databases">
        <title>Sequencing the genomes of 1000 actinobacteria strains.</title>
        <authorList>
            <person name="Klenk H.-P."/>
        </authorList>
    </citation>
    <scope>NUCLEOTIDE SEQUENCE [LARGE SCALE GENOMIC DNA]</scope>
    <source>
        <strain evidence="5 6">DSM 18965</strain>
    </source>
</reference>
<dbReference type="Pfam" id="PF00392">
    <property type="entry name" value="GntR"/>
    <property type="match status" value="1"/>
</dbReference>
<evidence type="ECO:0000313" key="5">
    <source>
        <dbReference type="EMBL" id="NYD57165.1"/>
    </source>
</evidence>
<dbReference type="Pfam" id="PF07729">
    <property type="entry name" value="FCD"/>
    <property type="match status" value="1"/>
</dbReference>
<dbReference type="SUPFAM" id="SSF48008">
    <property type="entry name" value="GntR ligand-binding domain-like"/>
    <property type="match status" value="1"/>
</dbReference>
<evidence type="ECO:0000256" key="1">
    <source>
        <dbReference type="ARBA" id="ARBA00023015"/>
    </source>
</evidence>
<dbReference type="SUPFAM" id="SSF46785">
    <property type="entry name" value="Winged helix' DNA-binding domain"/>
    <property type="match status" value="1"/>
</dbReference>
<dbReference type="Proteomes" id="UP000516957">
    <property type="component" value="Unassembled WGS sequence"/>
</dbReference>
<dbReference type="SMART" id="SM00345">
    <property type="entry name" value="HTH_GNTR"/>
    <property type="match status" value="1"/>
</dbReference>
<keyword evidence="2 5" id="KW-0238">DNA-binding</keyword>
<sequence>MGSQSASHADSCLVRLRQLILTGVLLPGEKVNQAELADRLGVSRVPVREALASLRSEGLVEARPNSGFTVVRPTVEDLAEIYLMRGLLEDALLATVDLSAIDVAELRRLNERLAQLDPLAEFGDYREANEQFHFAIFDRSPQRMVRRQVHQLWVLSEFYRSIYIRTDSAHRRVIDDHTRIIDAIDRGDRPGLVALSSEHRAETQDWMAQVLARRS</sequence>
<dbReference type="GO" id="GO:0003700">
    <property type="term" value="F:DNA-binding transcription factor activity"/>
    <property type="evidence" value="ECO:0007669"/>
    <property type="project" value="InterPro"/>
</dbReference>
<dbReference type="Gene3D" id="1.10.10.10">
    <property type="entry name" value="Winged helix-like DNA-binding domain superfamily/Winged helix DNA-binding domain"/>
    <property type="match status" value="1"/>
</dbReference>
<organism evidence="5 6">
    <name type="scientific">Nocardioides marinisabuli</name>
    <dbReference type="NCBI Taxonomy" id="419476"/>
    <lineage>
        <taxon>Bacteria</taxon>
        <taxon>Bacillati</taxon>
        <taxon>Actinomycetota</taxon>
        <taxon>Actinomycetes</taxon>
        <taxon>Propionibacteriales</taxon>
        <taxon>Nocardioidaceae</taxon>
        <taxon>Nocardioides</taxon>
    </lineage>
</organism>